<evidence type="ECO:0000256" key="1">
    <source>
        <dbReference type="ARBA" id="ARBA00023125"/>
    </source>
</evidence>
<dbReference type="Proteomes" id="UP000001304">
    <property type="component" value="Chromosome"/>
</dbReference>
<dbReference type="GO" id="GO:0003677">
    <property type="term" value="F:DNA binding"/>
    <property type="evidence" value="ECO:0007669"/>
    <property type="project" value="UniProtKB-KW"/>
</dbReference>
<feature type="region of interest" description="Disordered" evidence="2">
    <location>
        <begin position="368"/>
        <end position="398"/>
    </location>
</feature>
<dbReference type="AlphaFoldDB" id="E0STQ4"/>
<keyword evidence="5" id="KW-1185">Reference proteome</keyword>
<organism evidence="4 5">
    <name type="scientific">Ignisphaera aggregans (strain DSM 17230 / JCM 13409 / AQ1.S1)</name>
    <dbReference type="NCBI Taxonomy" id="583356"/>
    <lineage>
        <taxon>Archaea</taxon>
        <taxon>Thermoproteota</taxon>
        <taxon>Thermoprotei</taxon>
        <taxon>Desulfurococcales</taxon>
        <taxon>Desulfurococcaceae</taxon>
        <taxon>Ignisphaera</taxon>
    </lineage>
</organism>
<keyword evidence="1" id="KW-0238">DNA-binding</keyword>
<evidence type="ECO:0000313" key="4">
    <source>
        <dbReference type="EMBL" id="ADM27670.1"/>
    </source>
</evidence>
<protein>
    <submittedName>
        <fullName evidence="4">Transposase, IS605 OrfB family</fullName>
    </submittedName>
</protein>
<evidence type="ECO:0000256" key="2">
    <source>
        <dbReference type="SAM" id="MobiDB-lite"/>
    </source>
</evidence>
<feature type="domain" description="Cas12f1-like TNB" evidence="3">
    <location>
        <begin position="292"/>
        <end position="355"/>
    </location>
</feature>
<dbReference type="EMBL" id="CP002098">
    <property type="protein sequence ID" value="ADM27670.1"/>
    <property type="molecule type" value="Genomic_DNA"/>
</dbReference>
<sequence length="398" mass="46821">MPEGAYHRTLKAVAEVIEGDLEDLLWDLVIYRYVLQRVIDVLWDLDVVPEKSQIHQMFYNMLRGYGFRAHVARNIYSTAIALVESAKDNRGSKPIVRRLSARLDYQDARIDLSNRTVRIILRDKWYILRIRHRDEYIEKFKGLKWKEVHVKYYNARLYVSIVFETRYKLYTPRGVVALDVNLRHVVSYDGSKVRGYRTRFIDALSKKARAEDIQRKYPKRWRYNEKILNRIRELHRKSRNIVTDWCRKFAKEIVLKARRHGYAIALEDLEKLKGSFSGKNSKIVWKLTLFAYRKLQESVISKAVEYNIPIIFVDPRKTSSECPRCKSKIRYIGRLGVCHRCGFIADRDKIGAINIWIKVLEAYAGVPGSPPRAPAMKSETRRSRGTKHEGMKKVIKSI</sequence>
<gene>
    <name evidence="4" type="ordered locus">Igag_0852</name>
</gene>
<feature type="compositionally biased region" description="Basic and acidic residues" evidence="2">
    <location>
        <begin position="378"/>
        <end position="392"/>
    </location>
</feature>
<proteinExistence type="predicted"/>
<reference evidence="4 5" key="1">
    <citation type="journal article" date="2010" name="Stand. Genomic Sci.">
        <title>Complete genome sequence of Ignisphaera aggregans type strain (AQ1.S1).</title>
        <authorList>
            <person name="Goker M."/>
            <person name="Held B."/>
            <person name="Lapidus A."/>
            <person name="Nolan M."/>
            <person name="Spring S."/>
            <person name="Yasawong M."/>
            <person name="Lucas S."/>
            <person name="Glavina Del Rio T."/>
            <person name="Tice H."/>
            <person name="Cheng J.F."/>
            <person name="Goodwin L."/>
            <person name="Tapia R."/>
            <person name="Pitluck S."/>
            <person name="Liolios K."/>
            <person name="Ivanova N."/>
            <person name="Mavromatis K."/>
            <person name="Mikhailova N."/>
            <person name="Pati A."/>
            <person name="Chen A."/>
            <person name="Palaniappan K."/>
            <person name="Brambilla E."/>
            <person name="Land M."/>
            <person name="Hauser L."/>
            <person name="Chang Y.J."/>
            <person name="Jeffries C.D."/>
            <person name="Brettin T."/>
            <person name="Detter J.C."/>
            <person name="Han C."/>
            <person name="Rohde M."/>
            <person name="Sikorski J."/>
            <person name="Woyke T."/>
            <person name="Bristow J."/>
            <person name="Eisen J.A."/>
            <person name="Markowitz V."/>
            <person name="Hugenholtz P."/>
            <person name="Kyrpides N.C."/>
            <person name="Klenk H.P."/>
        </authorList>
    </citation>
    <scope>NUCLEOTIDE SEQUENCE [LARGE SCALE GENOMIC DNA]</scope>
    <source>
        <strain evidence="5">DSM 17230 / JCM 13409 / AQ1.S1</strain>
    </source>
</reference>
<dbReference type="KEGG" id="iag:Igag_0852"/>
<dbReference type="NCBIfam" id="TIGR01766">
    <property type="entry name" value="IS200/IS605 family accessory protein TnpB-like domain"/>
    <property type="match status" value="1"/>
</dbReference>
<dbReference type="HOGENOM" id="CLU_673725_0_0_2"/>
<dbReference type="Pfam" id="PF07282">
    <property type="entry name" value="Cas12f1-like_TNB"/>
    <property type="match status" value="1"/>
</dbReference>
<accession>E0STQ4</accession>
<evidence type="ECO:0000313" key="5">
    <source>
        <dbReference type="Proteomes" id="UP000001304"/>
    </source>
</evidence>
<dbReference type="BioCyc" id="IAGG583356:GHAH-836-MONOMER"/>
<dbReference type="InterPro" id="IPR010095">
    <property type="entry name" value="Cas12f1-like_TNB"/>
</dbReference>
<name>E0STQ4_IGNAA</name>
<evidence type="ECO:0000259" key="3">
    <source>
        <dbReference type="Pfam" id="PF07282"/>
    </source>
</evidence>